<keyword evidence="1" id="KW-0472">Membrane</keyword>
<accession>A0A1C0TJS2</accession>
<gene>
    <name evidence="2" type="ORF">A7985_22645</name>
</gene>
<keyword evidence="1" id="KW-0812">Transmembrane</keyword>
<protein>
    <submittedName>
        <fullName evidence="2">Uncharacterized protein</fullName>
    </submittedName>
</protein>
<dbReference type="EMBL" id="MAUJ01000012">
    <property type="protein sequence ID" value="OCQ18818.1"/>
    <property type="molecule type" value="Genomic_DNA"/>
</dbReference>
<evidence type="ECO:0000256" key="1">
    <source>
        <dbReference type="SAM" id="Phobius"/>
    </source>
</evidence>
<keyword evidence="1" id="KW-1133">Transmembrane helix</keyword>
<feature type="transmembrane region" description="Helical" evidence="1">
    <location>
        <begin position="38"/>
        <end position="55"/>
    </location>
</feature>
<dbReference type="Proteomes" id="UP000093366">
    <property type="component" value="Unassembled WGS sequence"/>
</dbReference>
<feature type="transmembrane region" description="Helical" evidence="1">
    <location>
        <begin position="12"/>
        <end position="32"/>
    </location>
</feature>
<reference evidence="3" key="1">
    <citation type="submission" date="2016-07" db="EMBL/GenBank/DDBJ databases">
        <authorList>
            <person name="Florea S."/>
            <person name="Webb J.S."/>
            <person name="Jaromczyk J."/>
            <person name="Schardl C.L."/>
        </authorList>
    </citation>
    <scope>NUCLEOTIDE SEQUENCE [LARGE SCALE GENOMIC DNA]</scope>
    <source>
        <strain evidence="3">IPB1</strain>
    </source>
</reference>
<proteinExistence type="predicted"/>
<evidence type="ECO:0000313" key="3">
    <source>
        <dbReference type="Proteomes" id="UP000093366"/>
    </source>
</evidence>
<evidence type="ECO:0000313" key="2">
    <source>
        <dbReference type="EMBL" id="OCQ18818.1"/>
    </source>
</evidence>
<comment type="caution">
    <text evidence="2">The sequence shown here is derived from an EMBL/GenBank/DDBJ whole genome shotgun (WGS) entry which is preliminary data.</text>
</comment>
<dbReference type="AlphaFoldDB" id="A0A1C0TJS2"/>
<name>A0A1C0TJS2_9GAMM</name>
<organism evidence="2 3">
    <name type="scientific">Pseudoalteromonas luteoviolacea</name>
    <dbReference type="NCBI Taxonomy" id="43657"/>
    <lineage>
        <taxon>Bacteria</taxon>
        <taxon>Pseudomonadati</taxon>
        <taxon>Pseudomonadota</taxon>
        <taxon>Gammaproteobacteria</taxon>
        <taxon>Alteromonadales</taxon>
        <taxon>Pseudoalteromonadaceae</taxon>
        <taxon>Pseudoalteromonas</taxon>
    </lineage>
</organism>
<sequence length="69" mass="8057">MFLLSNYQKILESINGAVLSHFAFIIIQFFNINNNNSKILFIAVLFIIFFINFSGRHSWLKLIGLSFWA</sequence>